<keyword evidence="1" id="KW-0175">Coiled coil</keyword>
<reference evidence="2" key="1">
    <citation type="journal article" date="2014" name="Front. Microbiol.">
        <title>High frequency of phylogenetically diverse reductive dehalogenase-homologous genes in deep subseafloor sedimentary metagenomes.</title>
        <authorList>
            <person name="Kawai M."/>
            <person name="Futagami T."/>
            <person name="Toyoda A."/>
            <person name="Takaki Y."/>
            <person name="Nishi S."/>
            <person name="Hori S."/>
            <person name="Arai W."/>
            <person name="Tsubouchi T."/>
            <person name="Morono Y."/>
            <person name="Uchiyama I."/>
            <person name="Ito T."/>
            <person name="Fujiyama A."/>
            <person name="Inagaki F."/>
            <person name="Takami H."/>
        </authorList>
    </citation>
    <scope>NUCLEOTIDE SEQUENCE</scope>
    <source>
        <strain evidence="2">Expedition CK06-06</strain>
    </source>
</reference>
<protein>
    <submittedName>
        <fullName evidence="2">Uncharacterized protein</fullName>
    </submittedName>
</protein>
<feature type="non-terminal residue" evidence="2">
    <location>
        <position position="1"/>
    </location>
</feature>
<name>X1UUR5_9ZZZZ</name>
<organism evidence="2">
    <name type="scientific">marine sediment metagenome</name>
    <dbReference type="NCBI Taxonomy" id="412755"/>
    <lineage>
        <taxon>unclassified sequences</taxon>
        <taxon>metagenomes</taxon>
        <taxon>ecological metagenomes</taxon>
    </lineage>
</organism>
<evidence type="ECO:0000256" key="1">
    <source>
        <dbReference type="SAM" id="Coils"/>
    </source>
</evidence>
<comment type="caution">
    <text evidence="2">The sequence shown here is derived from an EMBL/GenBank/DDBJ whole genome shotgun (WGS) entry which is preliminary data.</text>
</comment>
<feature type="coiled-coil region" evidence="1">
    <location>
        <begin position="133"/>
        <end position="160"/>
    </location>
</feature>
<gene>
    <name evidence="2" type="ORF">S12H4_48311</name>
</gene>
<sequence length="243" mass="27488">DAVDEERNYTAARLRLCRDPENHQPVLFFSQELSRNFKDPQDPFAKRHLIKVFTPGQFQAAGDEVITGKFQDTILAHKSKVPDYSPLTDIHSEKMNLFLDEDTAQFLEDVDLRMDGLSEDFQGIESVSATPFMEDIARDATQLKRELAHLKGKYEVVKEQLADKFQQYVDPKTASDEVFGEALAREGKVSPGLVQSYLSLRERMLELESQLGQFQVAVFNETAPKIRLPRAVESLPPAMAVGL</sequence>
<accession>X1UUR5</accession>
<proteinExistence type="predicted"/>
<dbReference type="EMBL" id="BARW01030176">
    <property type="protein sequence ID" value="GAJ03616.1"/>
    <property type="molecule type" value="Genomic_DNA"/>
</dbReference>
<dbReference type="AlphaFoldDB" id="X1UUR5"/>
<evidence type="ECO:0000313" key="2">
    <source>
        <dbReference type="EMBL" id="GAJ03616.1"/>
    </source>
</evidence>